<name>A0A139AHN4_GONPJ</name>
<gene>
    <name evidence="1" type="ORF">M427DRAFT_31429</name>
</gene>
<evidence type="ECO:0000313" key="2">
    <source>
        <dbReference type="Proteomes" id="UP000070544"/>
    </source>
</evidence>
<proteinExistence type="predicted"/>
<dbReference type="AlphaFoldDB" id="A0A139AHN4"/>
<evidence type="ECO:0000313" key="1">
    <source>
        <dbReference type="EMBL" id="KXS16270.1"/>
    </source>
</evidence>
<dbReference type="EMBL" id="KQ965754">
    <property type="protein sequence ID" value="KXS16270.1"/>
    <property type="molecule type" value="Genomic_DNA"/>
</dbReference>
<keyword evidence="2" id="KW-1185">Reference proteome</keyword>
<dbReference type="Proteomes" id="UP000070544">
    <property type="component" value="Unassembled WGS sequence"/>
</dbReference>
<reference evidence="1 2" key="1">
    <citation type="journal article" date="2015" name="Genome Biol. Evol.">
        <title>Phylogenomic analyses indicate that early fungi evolved digesting cell walls of algal ancestors of land plants.</title>
        <authorList>
            <person name="Chang Y."/>
            <person name="Wang S."/>
            <person name="Sekimoto S."/>
            <person name="Aerts A.L."/>
            <person name="Choi C."/>
            <person name="Clum A."/>
            <person name="LaButti K.M."/>
            <person name="Lindquist E.A."/>
            <person name="Yee Ngan C."/>
            <person name="Ohm R.A."/>
            <person name="Salamov A.A."/>
            <person name="Grigoriev I.V."/>
            <person name="Spatafora J.W."/>
            <person name="Berbee M.L."/>
        </authorList>
    </citation>
    <scope>NUCLEOTIDE SEQUENCE [LARGE SCALE GENOMIC DNA]</scope>
    <source>
        <strain evidence="1 2">JEL478</strain>
    </source>
</reference>
<organism evidence="1 2">
    <name type="scientific">Gonapodya prolifera (strain JEL478)</name>
    <name type="common">Monoblepharis prolifera</name>
    <dbReference type="NCBI Taxonomy" id="1344416"/>
    <lineage>
        <taxon>Eukaryota</taxon>
        <taxon>Fungi</taxon>
        <taxon>Fungi incertae sedis</taxon>
        <taxon>Chytridiomycota</taxon>
        <taxon>Chytridiomycota incertae sedis</taxon>
        <taxon>Monoblepharidomycetes</taxon>
        <taxon>Monoblepharidales</taxon>
        <taxon>Gonapodyaceae</taxon>
        <taxon>Gonapodya</taxon>
    </lineage>
</organism>
<protein>
    <submittedName>
        <fullName evidence="1">Uncharacterized protein</fullName>
    </submittedName>
</protein>
<accession>A0A139AHN4</accession>
<sequence>MTRSSGVCAILPPTLTVTCQDIESLVCCAYCAEDQRPWENGIGPQVMHISPPVASEVTWSRVEVEVWVHCSDTIAAPYQIWAVRMPEAGNSQLNMGVGKGLGLDVSKKSRNLMQDRGSADDVCKLLLTWSRLAKD</sequence>